<sequence>MPIKSKRNVLYDPSLCYPEEVTAYDSAEFTIPASQTNYDVKSNQPNTFNNVPVARFVELLTDQTIGVRFNSVANPVITLMAVEAKLTIHPTEERLAVTNIFVTTGINATNIKLKLT</sequence>
<evidence type="ECO:0000313" key="2">
    <source>
        <dbReference type="EMBL" id="QJB04967.1"/>
    </source>
</evidence>
<dbReference type="EMBL" id="MT143700">
    <property type="protein sequence ID" value="QJA43309.1"/>
    <property type="molecule type" value="Genomic_DNA"/>
</dbReference>
<gene>
    <name evidence="1" type="ORF">MM171A00247_0023</name>
    <name evidence="2" type="ORF">MM171B00144_0006</name>
</gene>
<evidence type="ECO:0000313" key="1">
    <source>
        <dbReference type="EMBL" id="QJA43309.1"/>
    </source>
</evidence>
<accession>A0A6H1Z770</accession>
<proteinExistence type="predicted"/>
<dbReference type="EMBL" id="MT143893">
    <property type="protein sequence ID" value="QJB04967.1"/>
    <property type="molecule type" value="Genomic_DNA"/>
</dbReference>
<name>A0A6H1Z770_9ZZZZ</name>
<dbReference type="AlphaFoldDB" id="A0A6H1Z770"/>
<organism evidence="1">
    <name type="scientific">viral metagenome</name>
    <dbReference type="NCBI Taxonomy" id="1070528"/>
    <lineage>
        <taxon>unclassified sequences</taxon>
        <taxon>metagenomes</taxon>
        <taxon>organismal metagenomes</taxon>
    </lineage>
</organism>
<protein>
    <submittedName>
        <fullName evidence="1">Uncharacterized protein</fullName>
    </submittedName>
</protein>
<reference evidence="1" key="1">
    <citation type="submission" date="2020-03" db="EMBL/GenBank/DDBJ databases">
        <title>The deep terrestrial virosphere.</title>
        <authorList>
            <person name="Holmfeldt K."/>
            <person name="Nilsson E."/>
            <person name="Simone D."/>
            <person name="Lopez-Fernandez M."/>
            <person name="Wu X."/>
            <person name="de Brujin I."/>
            <person name="Lundin D."/>
            <person name="Andersson A."/>
            <person name="Bertilsson S."/>
            <person name="Dopson M."/>
        </authorList>
    </citation>
    <scope>NUCLEOTIDE SEQUENCE</scope>
    <source>
        <strain evidence="1">MM171A00247</strain>
        <strain evidence="2">MM171B00144</strain>
    </source>
</reference>